<dbReference type="Proteomes" id="UP000054698">
    <property type="component" value="Unassembled WGS sequence"/>
</dbReference>
<evidence type="ECO:0000313" key="3">
    <source>
        <dbReference type="Proteomes" id="UP000054698"/>
    </source>
</evidence>
<dbReference type="AlphaFoldDB" id="A0A0W0TUU5"/>
<protein>
    <submittedName>
        <fullName evidence="1">Uncharacterized protein</fullName>
    </submittedName>
</protein>
<organism evidence="1 3">
    <name type="scientific">Legionella feeleii</name>
    <dbReference type="NCBI Taxonomy" id="453"/>
    <lineage>
        <taxon>Bacteria</taxon>
        <taxon>Pseudomonadati</taxon>
        <taxon>Pseudomonadota</taxon>
        <taxon>Gammaproteobacteria</taxon>
        <taxon>Legionellales</taxon>
        <taxon>Legionellaceae</taxon>
        <taxon>Legionella</taxon>
    </lineage>
</organism>
<dbReference type="PATRIC" id="fig|453.4.peg.1562"/>
<name>A0A0W0TUU5_9GAMM</name>
<gene>
    <name evidence="1" type="ORF">Lfee_1430</name>
    <name evidence="2" type="ORF">NCTC12022_03438</name>
</gene>
<evidence type="ECO:0000313" key="4">
    <source>
        <dbReference type="Proteomes" id="UP000251942"/>
    </source>
</evidence>
<accession>A0A0W0TUU5</accession>
<dbReference type="EMBL" id="LNYB01000051">
    <property type="protein sequence ID" value="KTC99264.1"/>
    <property type="molecule type" value="Genomic_DNA"/>
</dbReference>
<dbReference type="OrthoDB" id="9827625at2"/>
<evidence type="ECO:0000313" key="1">
    <source>
        <dbReference type="EMBL" id="KTC99264.1"/>
    </source>
</evidence>
<keyword evidence="3" id="KW-1185">Reference proteome</keyword>
<dbReference type="RefSeq" id="WP_058445318.1">
    <property type="nucleotide sequence ID" value="NZ_CAAAHT010000017.1"/>
</dbReference>
<evidence type="ECO:0000313" key="2">
    <source>
        <dbReference type="EMBL" id="SPX62673.1"/>
    </source>
</evidence>
<reference evidence="2 4" key="2">
    <citation type="submission" date="2018-06" db="EMBL/GenBank/DDBJ databases">
        <authorList>
            <consortium name="Pathogen Informatics"/>
            <person name="Doyle S."/>
        </authorList>
    </citation>
    <scope>NUCLEOTIDE SEQUENCE [LARGE SCALE GENOMIC DNA]</scope>
    <source>
        <strain evidence="2 4">NCTC12022</strain>
    </source>
</reference>
<dbReference type="Proteomes" id="UP000251942">
    <property type="component" value="Unassembled WGS sequence"/>
</dbReference>
<dbReference type="EMBL" id="UASS01000039">
    <property type="protein sequence ID" value="SPX62673.1"/>
    <property type="molecule type" value="Genomic_DNA"/>
</dbReference>
<reference evidence="1 3" key="1">
    <citation type="submission" date="2015-11" db="EMBL/GenBank/DDBJ databases">
        <title>Genomic analysis of 38 Legionella species identifies large and diverse effector repertoires.</title>
        <authorList>
            <person name="Burstein D."/>
            <person name="Amaro F."/>
            <person name="Zusman T."/>
            <person name="Lifshitz Z."/>
            <person name="Cohen O."/>
            <person name="Gilbert J.A."/>
            <person name="Pupko T."/>
            <person name="Shuman H.A."/>
            <person name="Segal G."/>
        </authorList>
    </citation>
    <scope>NUCLEOTIDE SEQUENCE [LARGE SCALE GENOMIC DNA]</scope>
    <source>
        <strain evidence="1 3">WO-44C</strain>
    </source>
</reference>
<sequence length="493" mass="55878">MFEYFVTIYNHNCSSDEQWKETQQLVSQELIWETLLAKLKSLNKNRYYFALLDFETLTMGKLIKAIHSFVAQDDFYKELYGKNNSDKYKDLINIAKLIALYKGERNYHHFLLPGAEQDYDLLANNLYTMKHADLCAVRRTPPQIDAPVAEGVVEEVALVGGPGAGGNPAAAGVQFDLLTFDDILANFKETGRLENFYARQNINAAQTIAHPECSHRAAYLAYVNTMNGKLSKSAFAALKDYAELVSNQFDAEHRIDSFFYRRRVDTKKRAFANLCAFVESLPKVERDALYAIKINSNNTFKARLDGAKRGDCLSQFADDITKILYQCDNTIRFTNPRPNQVIARQRDSLVLKGEVLNTDEEDRSFLRNMQKVIINTHYKVKKGTQITLDGKTNWVPSTVAGIFHKCGDGIAGRGITPGEARYQAVKTASEASRNPHHNSILLFLLLLIVNIRDKTTDNFYALVFNEQCTKIIAENDSLDHHDAFTQGVHFLKP</sequence>
<proteinExistence type="predicted"/>